<dbReference type="HOGENOM" id="CLU_2501989_0_0_1"/>
<sequence>MAAALGGGSGSPQRGGARQELGDAGGIADLVQGARTYQAAPNLLRLACEMKSYLRRCLKISAIPVLTIGLWGKAPYQQPWMYFVIT</sequence>
<dbReference type="EnsemblPlants" id="OBART04G14800.1">
    <property type="protein sequence ID" value="OBART04G14800.1"/>
    <property type="gene ID" value="OBART04G14800"/>
</dbReference>
<evidence type="ECO:0000313" key="2">
    <source>
        <dbReference type="EnsemblPlants" id="OBART04G14800.1"/>
    </source>
</evidence>
<dbReference type="PaxDb" id="65489-OBART04G14800.1"/>
<dbReference type="Proteomes" id="UP000026960">
    <property type="component" value="Chromosome 4"/>
</dbReference>
<evidence type="ECO:0000313" key="3">
    <source>
        <dbReference type="Proteomes" id="UP000026960"/>
    </source>
</evidence>
<reference evidence="2" key="2">
    <citation type="submission" date="2015-03" db="UniProtKB">
        <authorList>
            <consortium name="EnsemblPlants"/>
        </authorList>
    </citation>
    <scope>IDENTIFICATION</scope>
</reference>
<keyword evidence="3" id="KW-1185">Reference proteome</keyword>
<proteinExistence type="predicted"/>
<feature type="region of interest" description="Disordered" evidence="1">
    <location>
        <begin position="1"/>
        <end position="21"/>
    </location>
</feature>
<accession>A0A0D3FWL5</accession>
<dbReference type="Gramene" id="OBART04G14800.1">
    <property type="protein sequence ID" value="OBART04G14800.1"/>
    <property type="gene ID" value="OBART04G14800"/>
</dbReference>
<evidence type="ECO:0000256" key="1">
    <source>
        <dbReference type="SAM" id="MobiDB-lite"/>
    </source>
</evidence>
<name>A0A0D3FWL5_9ORYZ</name>
<reference evidence="2" key="1">
    <citation type="journal article" date="2009" name="Rice">
        <title>De Novo Next Generation Sequencing of Plant Genomes.</title>
        <authorList>
            <person name="Rounsley S."/>
            <person name="Marri P.R."/>
            <person name="Yu Y."/>
            <person name="He R."/>
            <person name="Sisneros N."/>
            <person name="Goicoechea J.L."/>
            <person name="Lee S.J."/>
            <person name="Angelova A."/>
            <person name="Kudrna D."/>
            <person name="Luo M."/>
            <person name="Affourtit J."/>
            <person name="Desany B."/>
            <person name="Knight J."/>
            <person name="Niazi F."/>
            <person name="Egholm M."/>
            <person name="Wing R.A."/>
        </authorList>
    </citation>
    <scope>NUCLEOTIDE SEQUENCE [LARGE SCALE GENOMIC DNA]</scope>
    <source>
        <strain evidence="2">cv. IRGC 105608</strain>
    </source>
</reference>
<protein>
    <submittedName>
        <fullName evidence="2">Uncharacterized protein</fullName>
    </submittedName>
</protein>
<feature type="compositionally biased region" description="Gly residues" evidence="1">
    <location>
        <begin position="1"/>
        <end position="10"/>
    </location>
</feature>
<dbReference type="AlphaFoldDB" id="A0A0D3FWL5"/>
<organism evidence="2">
    <name type="scientific">Oryza barthii</name>
    <dbReference type="NCBI Taxonomy" id="65489"/>
    <lineage>
        <taxon>Eukaryota</taxon>
        <taxon>Viridiplantae</taxon>
        <taxon>Streptophyta</taxon>
        <taxon>Embryophyta</taxon>
        <taxon>Tracheophyta</taxon>
        <taxon>Spermatophyta</taxon>
        <taxon>Magnoliopsida</taxon>
        <taxon>Liliopsida</taxon>
        <taxon>Poales</taxon>
        <taxon>Poaceae</taxon>
        <taxon>BOP clade</taxon>
        <taxon>Oryzoideae</taxon>
        <taxon>Oryzeae</taxon>
        <taxon>Oryzinae</taxon>
        <taxon>Oryza</taxon>
    </lineage>
</organism>